<accession>A0A183EB39</accession>
<name>A0A183EB39_9BILA</name>
<dbReference type="Proteomes" id="UP000271098">
    <property type="component" value="Unassembled WGS sequence"/>
</dbReference>
<reference evidence="3" key="1">
    <citation type="submission" date="2016-06" db="UniProtKB">
        <authorList>
            <consortium name="WormBaseParasite"/>
        </authorList>
    </citation>
    <scope>IDENTIFICATION</scope>
</reference>
<organism evidence="3">
    <name type="scientific">Gongylonema pulchrum</name>
    <dbReference type="NCBI Taxonomy" id="637853"/>
    <lineage>
        <taxon>Eukaryota</taxon>
        <taxon>Metazoa</taxon>
        <taxon>Ecdysozoa</taxon>
        <taxon>Nematoda</taxon>
        <taxon>Chromadorea</taxon>
        <taxon>Rhabditida</taxon>
        <taxon>Spirurina</taxon>
        <taxon>Spiruromorpha</taxon>
        <taxon>Spiruroidea</taxon>
        <taxon>Gongylonematidae</taxon>
        <taxon>Gongylonema</taxon>
    </lineage>
</organism>
<evidence type="ECO:0000313" key="1">
    <source>
        <dbReference type="EMBL" id="VDN31208.1"/>
    </source>
</evidence>
<proteinExistence type="predicted"/>
<keyword evidence="2" id="KW-1185">Reference proteome</keyword>
<protein>
    <submittedName>
        <fullName evidence="3">ECR1_N domain-containing protein</fullName>
    </submittedName>
</protein>
<gene>
    <name evidence="1" type="ORF">GPUH_LOCUS18180</name>
</gene>
<evidence type="ECO:0000313" key="3">
    <source>
        <dbReference type="WBParaSite" id="GPUH_0001820501-mRNA-1"/>
    </source>
</evidence>
<reference evidence="1 2" key="2">
    <citation type="submission" date="2018-11" db="EMBL/GenBank/DDBJ databases">
        <authorList>
            <consortium name="Pathogen Informatics"/>
        </authorList>
    </citation>
    <scope>NUCLEOTIDE SEQUENCE [LARGE SCALE GENOMIC DNA]</scope>
</reference>
<dbReference type="AlphaFoldDB" id="A0A183EB39"/>
<dbReference type="EMBL" id="UYRT01086338">
    <property type="protein sequence ID" value="VDN31208.1"/>
    <property type="molecule type" value="Genomic_DNA"/>
</dbReference>
<sequence>MMMNNGSSDILFEEDEGEVLGWKVVSGAYVQPDGVLLVYSTQRFAEKHLRTAMAGVVTVDPNIKKGTVISISVCAKELIARNHNYIRVLIVCLL</sequence>
<evidence type="ECO:0000313" key="2">
    <source>
        <dbReference type="Proteomes" id="UP000271098"/>
    </source>
</evidence>
<dbReference type="WBParaSite" id="GPUH_0001820501-mRNA-1">
    <property type="protein sequence ID" value="GPUH_0001820501-mRNA-1"/>
    <property type="gene ID" value="GPUH_0001820501"/>
</dbReference>